<reference evidence="1 2" key="1">
    <citation type="submission" date="2014-11" db="EMBL/GenBank/DDBJ databases">
        <authorList>
            <person name="Wibberg Daniel"/>
        </authorList>
    </citation>
    <scope>NUCLEOTIDE SEQUENCE [LARGE SCALE GENOMIC DNA]</scope>
    <source>
        <strain evidence="1">Rhizoctonia solani AG1-IB 7/3/14</strain>
    </source>
</reference>
<organism evidence="1 2">
    <name type="scientific">Thanatephorus cucumeris (strain AG1-IB / isolate 7/3/14)</name>
    <name type="common">Lettuce bottom rot fungus</name>
    <name type="synonym">Rhizoctonia solani</name>
    <dbReference type="NCBI Taxonomy" id="1108050"/>
    <lineage>
        <taxon>Eukaryota</taxon>
        <taxon>Fungi</taxon>
        <taxon>Dikarya</taxon>
        <taxon>Basidiomycota</taxon>
        <taxon>Agaricomycotina</taxon>
        <taxon>Agaricomycetes</taxon>
        <taxon>Cantharellales</taxon>
        <taxon>Ceratobasidiaceae</taxon>
        <taxon>Rhizoctonia</taxon>
        <taxon>Rhizoctonia solani AG-1</taxon>
    </lineage>
</organism>
<keyword evidence="2" id="KW-1185">Reference proteome</keyword>
<sequence length="546" mass="61519">MLEELTAAGDALRIALDRYSNACLLVQRSFAPGQTPRMTTPQLSLRMDDEVQLITSLETKLLRARAAINWSRNNANTHLTINDLPSELLAHILDLVCRSHPCAQKEYSALTFKKKQTNPVAFSLVCSHWRTVVLNTPALWTHIDISTSNILNKLCLNGIARFHLSHVGRLPVHLHVFDSRDFPAGNFGEYNEIPYKQIAQLAGHVSSFYLDASRAFNYSVHGQILSTFLQNSTPGRLMRLITKQNQDYPDSDTTFIGTTDDPCLDGVTVDLTTKELDKRMLGVSILRLNQLYPRWTSHAYRGLVELRLAGLYSPITESELVRIFRSSPNLRLFDFGFARIKSSCPVNSLVTPISLSDLEVLNISGLACEKLFSLLRWIAPGTKPLRFGFHQVLYEEMEVKKSIGSFLSRSHITKAHARGLSFLQTIDLLELSPRLQELVVSNSNLDSSDAAQGSMVPIASDSCIERIYMVDTSVYVGSVTALINRIGLTLREFVFYNCKFFYDGAKIRSSKKGLMLERLRQNHPRVEFIVRGEDEGSLFKDWELDA</sequence>
<gene>
    <name evidence="1" type="ORF">RSOLAG1IB_09571</name>
</gene>
<protein>
    <submittedName>
        <fullName evidence="1">Uncharacterized protein</fullName>
    </submittedName>
</protein>
<dbReference type="Proteomes" id="UP000059188">
    <property type="component" value="Unassembled WGS sequence"/>
</dbReference>
<dbReference type="InterPro" id="IPR036047">
    <property type="entry name" value="F-box-like_dom_sf"/>
</dbReference>
<dbReference type="SUPFAM" id="SSF81383">
    <property type="entry name" value="F-box domain"/>
    <property type="match status" value="1"/>
</dbReference>
<dbReference type="STRING" id="1108050.A0A0B7FVT1"/>
<evidence type="ECO:0000313" key="1">
    <source>
        <dbReference type="EMBL" id="CEL60353.1"/>
    </source>
</evidence>
<accession>A0A0B7FVT1</accession>
<dbReference type="AlphaFoldDB" id="A0A0B7FVT1"/>
<dbReference type="Gene3D" id="1.20.1280.50">
    <property type="match status" value="1"/>
</dbReference>
<dbReference type="EMBL" id="LN679145">
    <property type="protein sequence ID" value="CEL60353.1"/>
    <property type="molecule type" value="Genomic_DNA"/>
</dbReference>
<proteinExistence type="predicted"/>
<dbReference type="OrthoDB" id="3266451at2759"/>
<name>A0A0B7FVT1_THACB</name>
<evidence type="ECO:0000313" key="2">
    <source>
        <dbReference type="Proteomes" id="UP000059188"/>
    </source>
</evidence>